<accession>A0ABY7BV63</accession>
<evidence type="ECO:0000259" key="4">
    <source>
        <dbReference type="PROSITE" id="PS01124"/>
    </source>
</evidence>
<keyword evidence="1" id="KW-0805">Transcription regulation</keyword>
<dbReference type="Proteomes" id="UP001164020">
    <property type="component" value="Chromosome"/>
</dbReference>
<feature type="domain" description="HTH araC/xylS-type" evidence="4">
    <location>
        <begin position="245"/>
        <end position="326"/>
    </location>
</feature>
<evidence type="ECO:0000256" key="3">
    <source>
        <dbReference type="ARBA" id="ARBA00023163"/>
    </source>
</evidence>
<gene>
    <name evidence="5" type="ORF">OH818_19810</name>
</gene>
<dbReference type="EMBL" id="CP114029">
    <property type="protein sequence ID" value="WAP67702.1"/>
    <property type="molecule type" value="Genomic_DNA"/>
</dbReference>
<sequence>MMLPGLTKARSMGPVANAVEQAGGNVARVFCKADLSLKLIEQPERLILLRDQLALLECAAREVGDPALPARLSLQAGVAGLGAYGDYILAAAHLEAALGRASLTMGSLLQSSTSMQFFVRDGMAHWCYVVTESCDVGRQKNEILALGYMLDLTRRFLGRRWVPHRATLSGSALQSRTQVETALSTDLSLATVAGIVFPAAELVAANPSRSAWSAGDGPQEAIVDDLIACVGHLIALRLLECRPAIDWIASRLGMSRRSFQRRLAERGLTYETVLRMVLEREAEYLLADRGCSISQAAYELGYADAAHFSRAFAGWKGMSPRTWRTAVDSLHSNSRREGYGRSLGSVRAGGGKSDVRRCDGGGHRIGRLRWSCETST</sequence>
<dbReference type="InterPro" id="IPR009057">
    <property type="entry name" value="Homeodomain-like_sf"/>
</dbReference>
<organism evidence="5 6">
    <name type="scientific">Jiella pelagia</name>
    <dbReference type="NCBI Taxonomy" id="2986949"/>
    <lineage>
        <taxon>Bacteria</taxon>
        <taxon>Pseudomonadati</taxon>
        <taxon>Pseudomonadota</taxon>
        <taxon>Alphaproteobacteria</taxon>
        <taxon>Hyphomicrobiales</taxon>
        <taxon>Aurantimonadaceae</taxon>
        <taxon>Jiella</taxon>
    </lineage>
</organism>
<protein>
    <submittedName>
        <fullName evidence="5">AraC family transcriptional regulator ligand-binding domain-containing protein</fullName>
    </submittedName>
</protein>
<name>A0ABY7BV63_9HYPH</name>
<dbReference type="Pfam" id="PF12625">
    <property type="entry name" value="Arabinose_bd"/>
    <property type="match status" value="1"/>
</dbReference>
<proteinExistence type="predicted"/>
<dbReference type="Gene3D" id="1.10.10.60">
    <property type="entry name" value="Homeodomain-like"/>
    <property type="match status" value="1"/>
</dbReference>
<evidence type="ECO:0000313" key="6">
    <source>
        <dbReference type="Proteomes" id="UP001164020"/>
    </source>
</evidence>
<dbReference type="InterPro" id="IPR032687">
    <property type="entry name" value="AraC-type_N"/>
</dbReference>
<dbReference type="PANTHER" id="PTHR47894:SF1">
    <property type="entry name" value="HTH-TYPE TRANSCRIPTIONAL REGULATOR VQSM"/>
    <property type="match status" value="1"/>
</dbReference>
<reference evidence="5" key="1">
    <citation type="submission" date="2022-12" db="EMBL/GenBank/DDBJ databases">
        <title>Jiella pelagia sp. nov., isolated from phosphonate enriched culture of Northwest Pacific surface seawater.</title>
        <authorList>
            <person name="Shin D.Y."/>
            <person name="Hwang C.Y."/>
        </authorList>
    </citation>
    <scope>NUCLEOTIDE SEQUENCE</scope>
    <source>
        <strain evidence="5">HL-NP1</strain>
    </source>
</reference>
<evidence type="ECO:0000256" key="2">
    <source>
        <dbReference type="ARBA" id="ARBA00023125"/>
    </source>
</evidence>
<dbReference type="SMART" id="SM00342">
    <property type="entry name" value="HTH_ARAC"/>
    <property type="match status" value="1"/>
</dbReference>
<dbReference type="Pfam" id="PF12833">
    <property type="entry name" value="HTH_18"/>
    <property type="match status" value="1"/>
</dbReference>
<dbReference type="SUPFAM" id="SSF46689">
    <property type="entry name" value="Homeodomain-like"/>
    <property type="match status" value="1"/>
</dbReference>
<dbReference type="RefSeq" id="WP_268880164.1">
    <property type="nucleotide sequence ID" value="NZ_CP114029.1"/>
</dbReference>
<dbReference type="PROSITE" id="PS01124">
    <property type="entry name" value="HTH_ARAC_FAMILY_2"/>
    <property type="match status" value="1"/>
</dbReference>
<dbReference type="InterPro" id="IPR018060">
    <property type="entry name" value="HTH_AraC"/>
</dbReference>
<keyword evidence="6" id="KW-1185">Reference proteome</keyword>
<dbReference type="PANTHER" id="PTHR47894">
    <property type="entry name" value="HTH-TYPE TRANSCRIPTIONAL REGULATOR GADX"/>
    <property type="match status" value="1"/>
</dbReference>
<keyword evidence="2" id="KW-0238">DNA-binding</keyword>
<evidence type="ECO:0000256" key="1">
    <source>
        <dbReference type="ARBA" id="ARBA00023015"/>
    </source>
</evidence>
<keyword evidence="3" id="KW-0804">Transcription</keyword>
<evidence type="ECO:0000313" key="5">
    <source>
        <dbReference type="EMBL" id="WAP67702.1"/>
    </source>
</evidence>